<dbReference type="Gene3D" id="1.10.260.40">
    <property type="entry name" value="lambda repressor-like DNA-binding domains"/>
    <property type="match status" value="1"/>
</dbReference>
<organism evidence="1 2">
    <name type="scientific">Enterobacter bugandensis</name>
    <dbReference type="NCBI Taxonomy" id="881260"/>
    <lineage>
        <taxon>Bacteria</taxon>
        <taxon>Pseudomonadati</taxon>
        <taxon>Pseudomonadota</taxon>
        <taxon>Gammaproteobacteria</taxon>
        <taxon>Enterobacterales</taxon>
        <taxon>Enterobacteriaceae</taxon>
        <taxon>Enterobacter</taxon>
    </lineage>
</organism>
<dbReference type="Pfam" id="PF14549">
    <property type="entry name" value="P22_Cro"/>
    <property type="match status" value="1"/>
</dbReference>
<dbReference type="Proteomes" id="UP001158416">
    <property type="component" value="Unassembled WGS sequence"/>
</dbReference>
<gene>
    <name evidence="1" type="ORF">N5C39_09565</name>
</gene>
<dbReference type="AlphaFoldDB" id="A0AA42PRM6"/>
<evidence type="ECO:0000313" key="2">
    <source>
        <dbReference type="Proteomes" id="UP001158416"/>
    </source>
</evidence>
<accession>A0AA42PRM6</accession>
<name>A0AA42PRM6_9ENTR</name>
<dbReference type="InterPro" id="IPR010982">
    <property type="entry name" value="Lambda_DNA-bd_dom_sf"/>
</dbReference>
<reference evidence="1" key="1">
    <citation type="submission" date="2022-09" db="EMBL/GenBank/DDBJ databases">
        <title>Intensive care unit water sources are persistently colonized with multi-drug resistant bacteria and are the site of extensive horizontal gene transfer of antibiotic resistance genes.</title>
        <authorList>
            <person name="Diorio-Toth L."/>
        </authorList>
    </citation>
    <scope>NUCLEOTIDE SEQUENCE</scope>
    <source>
        <strain evidence="1">GD03936</strain>
    </source>
</reference>
<dbReference type="RefSeq" id="WP_248046231.1">
    <property type="nucleotide sequence ID" value="NZ_CP110985.1"/>
</dbReference>
<evidence type="ECO:0000313" key="1">
    <source>
        <dbReference type="EMBL" id="MDH1318613.1"/>
    </source>
</evidence>
<proteinExistence type="predicted"/>
<dbReference type="EMBL" id="JAOCAP010000003">
    <property type="protein sequence ID" value="MDH1318613.1"/>
    <property type="molecule type" value="Genomic_DNA"/>
</dbReference>
<comment type="caution">
    <text evidence="1">The sequence shown here is derived from an EMBL/GenBank/DDBJ whole genome shotgun (WGS) entry which is preliminary data.</text>
</comment>
<dbReference type="SUPFAM" id="SSF47413">
    <property type="entry name" value="lambda repressor-like DNA-binding domains"/>
    <property type="match status" value="1"/>
</dbReference>
<sequence length="70" mass="7841">MKTEDVIKHFGKKANVARALNIARSSVSEWGELVPERRAARLEKITGGALKYDSVLYEHKDNPKASKESD</sequence>
<protein>
    <submittedName>
        <fullName evidence="1">Cro/CI family transcriptional regulator</fullName>
    </submittedName>
</protein>
<dbReference type="GO" id="GO:0003677">
    <property type="term" value="F:DNA binding"/>
    <property type="evidence" value="ECO:0007669"/>
    <property type="project" value="InterPro"/>
</dbReference>